<feature type="transmembrane region" description="Helical" evidence="2">
    <location>
        <begin position="547"/>
        <end position="572"/>
    </location>
</feature>
<evidence type="ECO:0000313" key="4">
    <source>
        <dbReference type="Proteomes" id="UP000335538"/>
    </source>
</evidence>
<gene>
    <name evidence="3" type="ORF">PSP31121_05259</name>
</gene>
<feature type="transmembrane region" description="Helical" evidence="2">
    <location>
        <begin position="688"/>
        <end position="707"/>
    </location>
</feature>
<dbReference type="Proteomes" id="UP000335538">
    <property type="component" value="Unassembled WGS sequence"/>
</dbReference>
<sequence length="931" mass="97963">MHNNYITSGLSQTFVSAPLLVQPGGSMAWAPAPTEEVCVGLADRFLGTAGGRAAEGLSLTMSAPEGAILLDLASLKADPTLTHAARGKEVFTRIVQGVASTLARGAAEQPDAREAACVLATQLAAPGFAGGGASSTDSPSRSTHITLAPEAKVRVCHEFSWSPPADSSVPPDGATENEKSQSSARTWRVESVFWLEREIGPVNSAQAGGVARFAWHVQVERGRPTACSAGLGTELESANADFDIRVCDQLTRLWGDAGFCVVPPSVVGDLRGEGPPPAVIGVTAWDASRSAERPSAEGLAAPASPKGDVPPAGDPFGPLFPGFRGAAPPPGVQAQASSASASQPVSPSARGWWTPTLYGSWMAAAAAYLTGTVAQFFEKVQTLGSAATMLIYPVMQGGALAEVVTVWWQGRKQAAEQKMRNEELAKVGAEADAFSKTDAAFKMQAAKLKAQAAEQAASGGQRKGPEVAIEGGGQPEVVTQRNDAEQVSLGRPSVKQASAALKKAELTTLSAVASLPARANAVWYVRDVYVQAGATAVRLLNWAGTKFGFLVSPVLGAFTGLFGAVGGVLHIVQGTIERTRATQDTETLKDFKTKVLGLSSGEDVAAEAATSSAATSHERLQALDKRLRSDKSGSPGKASFRDLLEKSTSEDLSVVSMLADVVHDKLSKNAEHLIEAAEKQRRNANIRIGFGVGSATLSVGLGAFAYVGIGGAVALAATTAVVALAVGWLGFAVVEWVRAGRDKTQVAAPAPDDEAKITAWAAVELTELENMFREHGESEKFLVGALMARYLALSTKFDGQEASLTRLDAQEASSTRLDAQEASLTNLEAQEASWTNLEAQKASLTKLEAQEQATRFRLLKIRVRVTKRMCIEAAIDEFRALREVSEAAVKNRNAEQFIDIVTRITQHIEGKRGLERRLAAAANLAIERRAA</sequence>
<name>A0A5E5BHX4_9BURK</name>
<proteinExistence type="predicted"/>
<protein>
    <recommendedName>
        <fullName evidence="5">Transmembrane protein</fullName>
    </recommendedName>
</protein>
<keyword evidence="2" id="KW-1133">Transmembrane helix</keyword>
<feature type="region of interest" description="Disordered" evidence="1">
    <location>
        <begin position="291"/>
        <end position="346"/>
    </location>
</feature>
<feature type="region of interest" description="Disordered" evidence="1">
    <location>
        <begin position="162"/>
        <end position="183"/>
    </location>
</feature>
<evidence type="ECO:0008006" key="5">
    <source>
        <dbReference type="Google" id="ProtNLM"/>
    </source>
</evidence>
<feature type="compositionally biased region" description="Low complexity" evidence="1">
    <location>
        <begin position="310"/>
        <end position="346"/>
    </location>
</feature>
<organism evidence="3 4">
    <name type="scientific">Pandoraea sputorum</name>
    <dbReference type="NCBI Taxonomy" id="93222"/>
    <lineage>
        <taxon>Bacteria</taxon>
        <taxon>Pseudomonadati</taxon>
        <taxon>Pseudomonadota</taxon>
        <taxon>Betaproteobacteria</taxon>
        <taxon>Burkholderiales</taxon>
        <taxon>Burkholderiaceae</taxon>
        <taxon>Pandoraea</taxon>
    </lineage>
</organism>
<reference evidence="3 4" key="1">
    <citation type="submission" date="2019-08" db="EMBL/GenBank/DDBJ databases">
        <authorList>
            <person name="Peeters C."/>
        </authorList>
    </citation>
    <scope>NUCLEOTIDE SEQUENCE [LARGE SCALE GENOMIC DNA]</scope>
    <source>
        <strain evidence="3 4">LMG 31121</strain>
    </source>
</reference>
<keyword evidence="2" id="KW-0812">Transmembrane</keyword>
<evidence type="ECO:0000256" key="1">
    <source>
        <dbReference type="SAM" id="MobiDB-lite"/>
    </source>
</evidence>
<feature type="transmembrane region" description="Helical" evidence="2">
    <location>
        <begin position="713"/>
        <end position="734"/>
    </location>
</feature>
<dbReference type="AlphaFoldDB" id="A0A5E5BHX4"/>
<accession>A0A5E5BHX4</accession>
<evidence type="ECO:0000313" key="3">
    <source>
        <dbReference type="EMBL" id="VVE85449.1"/>
    </source>
</evidence>
<feature type="region of interest" description="Disordered" evidence="1">
    <location>
        <begin position="456"/>
        <end position="489"/>
    </location>
</feature>
<dbReference type="EMBL" id="CABPSR010000027">
    <property type="protein sequence ID" value="VVE85449.1"/>
    <property type="molecule type" value="Genomic_DNA"/>
</dbReference>
<keyword evidence="2" id="KW-0472">Membrane</keyword>
<evidence type="ECO:0000256" key="2">
    <source>
        <dbReference type="SAM" id="Phobius"/>
    </source>
</evidence>